<evidence type="ECO:0000313" key="8">
    <source>
        <dbReference type="Proteomes" id="UP000694388"/>
    </source>
</evidence>
<keyword evidence="6" id="KW-0732">Signal</keyword>
<dbReference type="AlphaFoldDB" id="A0A8C4QXJ8"/>
<proteinExistence type="inferred from homology"/>
<evidence type="ECO:0000256" key="5">
    <source>
        <dbReference type="ARBA" id="ARBA00022815"/>
    </source>
</evidence>
<comment type="subcellular location">
    <subcellularLocation>
        <location evidence="1">Secreted</location>
    </subcellularLocation>
</comment>
<dbReference type="Proteomes" id="UP000694388">
    <property type="component" value="Unplaced"/>
</dbReference>
<reference evidence="7" key="2">
    <citation type="submission" date="2025-09" db="UniProtKB">
        <authorList>
            <consortium name="Ensembl"/>
        </authorList>
    </citation>
    <scope>IDENTIFICATION</scope>
</reference>
<dbReference type="GO" id="GO:0005179">
    <property type="term" value="F:hormone activity"/>
    <property type="evidence" value="ECO:0007669"/>
    <property type="project" value="UniProtKB-KW"/>
</dbReference>
<accession>A0A8C4QXJ8</accession>
<feature type="signal peptide" evidence="6">
    <location>
        <begin position="1"/>
        <end position="25"/>
    </location>
</feature>
<reference evidence="7" key="1">
    <citation type="submission" date="2025-08" db="UniProtKB">
        <authorList>
            <consortium name="Ensembl"/>
        </authorList>
    </citation>
    <scope>IDENTIFICATION</scope>
</reference>
<evidence type="ECO:0000256" key="4">
    <source>
        <dbReference type="ARBA" id="ARBA00022702"/>
    </source>
</evidence>
<evidence type="ECO:0000256" key="6">
    <source>
        <dbReference type="SAM" id="SignalP"/>
    </source>
</evidence>
<dbReference type="GO" id="GO:0005576">
    <property type="term" value="C:extracellular region"/>
    <property type="evidence" value="ECO:0007669"/>
    <property type="project" value="UniProtKB-SubCell"/>
</dbReference>
<name>A0A8C4QXJ8_EPTBU</name>
<protein>
    <submittedName>
        <fullName evidence="7">Uncharacterized protein</fullName>
    </submittedName>
</protein>
<evidence type="ECO:0000256" key="3">
    <source>
        <dbReference type="ARBA" id="ARBA00022525"/>
    </source>
</evidence>
<evidence type="ECO:0000313" key="7">
    <source>
        <dbReference type="Ensembl" id="ENSEBUP00000021324.1"/>
    </source>
</evidence>
<dbReference type="InterPro" id="IPR002012">
    <property type="entry name" value="GnRH"/>
</dbReference>
<keyword evidence="3" id="KW-0964">Secreted</keyword>
<feature type="chain" id="PRO_5034838083" evidence="6">
    <location>
        <begin position="26"/>
        <end position="82"/>
    </location>
</feature>
<keyword evidence="5" id="KW-0027">Amidation</keyword>
<keyword evidence="8" id="KW-1185">Reference proteome</keyword>
<evidence type="ECO:0000256" key="2">
    <source>
        <dbReference type="ARBA" id="ARBA00010968"/>
    </source>
</evidence>
<organism evidence="7 8">
    <name type="scientific">Eptatretus burgeri</name>
    <name type="common">Inshore hagfish</name>
    <dbReference type="NCBI Taxonomy" id="7764"/>
    <lineage>
        <taxon>Eukaryota</taxon>
        <taxon>Metazoa</taxon>
        <taxon>Chordata</taxon>
        <taxon>Craniata</taxon>
        <taxon>Vertebrata</taxon>
        <taxon>Cyclostomata</taxon>
        <taxon>Myxini</taxon>
        <taxon>Myxiniformes</taxon>
        <taxon>Myxinidae</taxon>
        <taxon>Eptatretinae</taxon>
        <taxon>Eptatretus</taxon>
    </lineage>
</organism>
<dbReference type="Ensembl" id="ENSEBUT00000021900.1">
    <property type="protein sequence ID" value="ENSEBUP00000021324.1"/>
    <property type="gene ID" value="ENSEBUG00000013181.1"/>
</dbReference>
<dbReference type="PROSITE" id="PS00473">
    <property type="entry name" value="GNRH"/>
    <property type="match status" value="1"/>
</dbReference>
<sequence length="82" mass="9832">MVMKTLKVLFLLSIIVGALIQCSNGQHWSRKWQPGGKRSILLSWPSKAVRYYLSPTLHRVWSQWMEWMDILSREHRTYLLHH</sequence>
<evidence type="ECO:0000256" key="1">
    <source>
        <dbReference type="ARBA" id="ARBA00004613"/>
    </source>
</evidence>
<keyword evidence="4" id="KW-0372">Hormone</keyword>
<comment type="similarity">
    <text evidence="2">Belongs to the GnRH family.</text>
</comment>